<protein>
    <submittedName>
        <fullName evidence="2">Glycerophosphodiester phosphodiesterase family protein</fullName>
    </submittedName>
</protein>
<dbReference type="Pfam" id="PF03009">
    <property type="entry name" value="GDPD"/>
    <property type="match status" value="1"/>
</dbReference>
<reference evidence="2" key="1">
    <citation type="submission" date="2022-11" db="EMBL/GenBank/DDBJ databases">
        <title>Nonomuraea corallina sp. nov., a new species of the genus Nonomuraea isolated from sea side sediment in Thai sea.</title>
        <authorList>
            <person name="Ngamcharungchit C."/>
            <person name="Matsumoto A."/>
            <person name="Suriyachadkun C."/>
            <person name="Panbangred W."/>
            <person name="Inahashi Y."/>
            <person name="Intra B."/>
        </authorList>
    </citation>
    <scope>NUCLEOTIDE SEQUENCE</scope>
    <source>
        <strain evidence="2">MCN248</strain>
    </source>
</reference>
<dbReference type="EMBL" id="JAPNNL010000003">
    <property type="protein sequence ID" value="MDA0632005.1"/>
    <property type="molecule type" value="Genomic_DNA"/>
</dbReference>
<comment type="caution">
    <text evidence="2">The sequence shown here is derived from an EMBL/GenBank/DDBJ whole genome shotgun (WGS) entry which is preliminary data.</text>
</comment>
<dbReference type="RefSeq" id="WP_270152783.1">
    <property type="nucleotide sequence ID" value="NZ_JAPNNL010000003.1"/>
</dbReference>
<sequence length="86" mass="9343">DGRTGEPTTLVRDAHRARLDVHVWTVRNENSQLPADHRLGDPASPAYPRATGDVAGFLDRLLELGVDGAFCDDPAMGRAVVARHSR</sequence>
<dbReference type="InterPro" id="IPR017946">
    <property type="entry name" value="PLC-like_Pdiesterase_TIM-brl"/>
</dbReference>
<dbReference type="InterPro" id="IPR030395">
    <property type="entry name" value="GP_PDE_dom"/>
</dbReference>
<organism evidence="2 3">
    <name type="scientific">Nonomuraea corallina</name>
    <dbReference type="NCBI Taxonomy" id="2989783"/>
    <lineage>
        <taxon>Bacteria</taxon>
        <taxon>Bacillati</taxon>
        <taxon>Actinomycetota</taxon>
        <taxon>Actinomycetes</taxon>
        <taxon>Streptosporangiales</taxon>
        <taxon>Streptosporangiaceae</taxon>
        <taxon>Nonomuraea</taxon>
    </lineage>
</organism>
<feature type="non-terminal residue" evidence="2">
    <location>
        <position position="1"/>
    </location>
</feature>
<keyword evidence="3" id="KW-1185">Reference proteome</keyword>
<dbReference type="Gene3D" id="3.20.20.190">
    <property type="entry name" value="Phosphatidylinositol (PI) phosphodiesterase"/>
    <property type="match status" value="1"/>
</dbReference>
<evidence type="ECO:0000313" key="3">
    <source>
        <dbReference type="Proteomes" id="UP001144036"/>
    </source>
</evidence>
<evidence type="ECO:0000259" key="1">
    <source>
        <dbReference type="Pfam" id="PF03009"/>
    </source>
</evidence>
<gene>
    <name evidence="2" type="ORF">OUY22_01145</name>
</gene>
<evidence type="ECO:0000313" key="2">
    <source>
        <dbReference type="EMBL" id="MDA0632005.1"/>
    </source>
</evidence>
<accession>A0ABT4S4C9</accession>
<name>A0ABT4S4C9_9ACTN</name>
<dbReference type="Proteomes" id="UP001144036">
    <property type="component" value="Unassembled WGS sequence"/>
</dbReference>
<proteinExistence type="predicted"/>
<dbReference type="SUPFAM" id="SSF51695">
    <property type="entry name" value="PLC-like phosphodiesterases"/>
    <property type="match status" value="1"/>
</dbReference>
<feature type="domain" description="GP-PDE" evidence="1">
    <location>
        <begin position="8"/>
        <end position="75"/>
    </location>
</feature>